<dbReference type="STRING" id="870908.SAMN04488044_2938"/>
<evidence type="ECO:0000256" key="2">
    <source>
        <dbReference type="ARBA" id="ARBA00008520"/>
    </source>
</evidence>
<accession>A0A1M5US41</accession>
<dbReference type="AlphaFoldDB" id="A0A1M5US41"/>
<comment type="similarity">
    <text evidence="2">Belongs to the bacterial solute-binding protein 1 family.</text>
</comment>
<dbReference type="InterPro" id="IPR006059">
    <property type="entry name" value="SBP"/>
</dbReference>
<dbReference type="OrthoDB" id="5897001at2"/>
<protein>
    <submittedName>
        <fullName evidence="4">Raffinose/stachyose/melibiose transport system substrate-binding protein</fullName>
    </submittedName>
</protein>
<keyword evidence="3" id="KW-0732">Signal</keyword>
<comment type="subcellular location">
    <subcellularLocation>
        <location evidence="1">Periplasm</location>
    </subcellularLocation>
</comment>
<proteinExistence type="inferred from homology"/>
<name>A0A1M5US41_9RHOB</name>
<feature type="chain" id="PRO_5012251786" evidence="3">
    <location>
        <begin position="21"/>
        <end position="403"/>
    </location>
</feature>
<dbReference type="GO" id="GO:0042597">
    <property type="term" value="C:periplasmic space"/>
    <property type="evidence" value="ECO:0007669"/>
    <property type="project" value="UniProtKB-SubCell"/>
</dbReference>
<dbReference type="InterPro" id="IPR050490">
    <property type="entry name" value="Bact_solute-bd_prot1"/>
</dbReference>
<evidence type="ECO:0000256" key="3">
    <source>
        <dbReference type="SAM" id="SignalP"/>
    </source>
</evidence>
<evidence type="ECO:0000313" key="4">
    <source>
        <dbReference type="EMBL" id="SHH65755.1"/>
    </source>
</evidence>
<gene>
    <name evidence="4" type="ORF">SAMN04488044_2938</name>
</gene>
<reference evidence="5" key="1">
    <citation type="submission" date="2016-11" db="EMBL/GenBank/DDBJ databases">
        <authorList>
            <person name="Varghese N."/>
            <person name="Submissions S."/>
        </authorList>
    </citation>
    <scope>NUCLEOTIDE SEQUENCE [LARGE SCALE GENOMIC DNA]</scope>
    <source>
        <strain evidence="5">DSM 28223</strain>
    </source>
</reference>
<evidence type="ECO:0000256" key="1">
    <source>
        <dbReference type="ARBA" id="ARBA00004418"/>
    </source>
</evidence>
<dbReference type="EMBL" id="FQWM01000007">
    <property type="protein sequence ID" value="SHH65755.1"/>
    <property type="molecule type" value="Genomic_DNA"/>
</dbReference>
<dbReference type="Proteomes" id="UP000184211">
    <property type="component" value="Unassembled WGS sequence"/>
</dbReference>
<sequence>MNKTTTWLAALALSAGAAQADDVTLTMWHQHPEWKAATQAILDAFEAENPGIKIDLEEIAGTNYSARLNTALAAGEAPDLFALPAGPETLAAAEAGYVAELTGKVDTSTLREAARGAVVGADGKVYGVPILGSYSVGLYYHRDKFAELGIEPPSTHDELMAMCRSLNEQGVTPMVVPASDGIVPSFMYMMLTASVMGADGFEALRHGERSFTDPDMVEAAKALQEMGQECFQPGALSTPYVEGKAMAAIGRGVMMPGGSADYVGYLEINPKADLGVMPFPGVGDNPPSTVTGLEYIFLVNSKSEEQDAAVTFLNWMMGETAQQMVVDTITMTTHNEVNPQGNRILDEFTNAAKSKDVRVWYELPETGGVWSVVQQNTAALILGEMTPEEFAQAAQDAVSPSAR</sequence>
<dbReference type="PANTHER" id="PTHR43649">
    <property type="entry name" value="ARABINOSE-BINDING PROTEIN-RELATED"/>
    <property type="match status" value="1"/>
</dbReference>
<dbReference type="SUPFAM" id="SSF53850">
    <property type="entry name" value="Periplasmic binding protein-like II"/>
    <property type="match status" value="1"/>
</dbReference>
<dbReference type="Pfam" id="PF01547">
    <property type="entry name" value="SBP_bac_1"/>
    <property type="match status" value="1"/>
</dbReference>
<keyword evidence="5" id="KW-1185">Reference proteome</keyword>
<dbReference type="Gene3D" id="3.40.190.10">
    <property type="entry name" value="Periplasmic binding protein-like II"/>
    <property type="match status" value="2"/>
</dbReference>
<dbReference type="RefSeq" id="WP_072793787.1">
    <property type="nucleotide sequence ID" value="NZ_FQWM01000007.1"/>
</dbReference>
<evidence type="ECO:0000313" key="5">
    <source>
        <dbReference type="Proteomes" id="UP000184211"/>
    </source>
</evidence>
<feature type="signal peptide" evidence="3">
    <location>
        <begin position="1"/>
        <end position="20"/>
    </location>
</feature>
<organism evidence="4 5">
    <name type="scientific">Cognatishimia maritima</name>
    <dbReference type="NCBI Taxonomy" id="870908"/>
    <lineage>
        <taxon>Bacteria</taxon>
        <taxon>Pseudomonadati</taxon>
        <taxon>Pseudomonadota</taxon>
        <taxon>Alphaproteobacteria</taxon>
        <taxon>Rhodobacterales</taxon>
        <taxon>Paracoccaceae</taxon>
        <taxon>Cognatishimia</taxon>
    </lineage>
</organism>